<dbReference type="GO" id="GO:1904680">
    <property type="term" value="F:peptide transmembrane transporter activity"/>
    <property type="evidence" value="ECO:0007669"/>
    <property type="project" value="TreeGrafter"/>
</dbReference>
<evidence type="ECO:0000256" key="8">
    <source>
        <dbReference type="SAM" id="SignalP"/>
    </source>
</evidence>
<accession>A0A6I2M5D1</accession>
<comment type="subcellular location">
    <subcellularLocation>
        <location evidence="1">Cell membrane</location>
        <topology evidence="1">Lipid-anchor</topology>
    </subcellularLocation>
</comment>
<evidence type="ECO:0000256" key="7">
    <source>
        <dbReference type="ARBA" id="ARBA00023288"/>
    </source>
</evidence>
<evidence type="ECO:0000256" key="4">
    <source>
        <dbReference type="ARBA" id="ARBA00022729"/>
    </source>
</evidence>
<keyword evidence="5" id="KW-0571">Peptide transport</keyword>
<keyword evidence="11" id="KW-1185">Reference proteome</keyword>
<dbReference type="PROSITE" id="PS01040">
    <property type="entry name" value="SBP_BACTERIAL_5"/>
    <property type="match status" value="1"/>
</dbReference>
<sequence length="565" mass="63115">MKKSKFSLLLVLSLVLSVFLTACYGGGNSSSSDGGDKEKDSKEETNVAQELKVLESSEIPSMDSVLAEDTISLSQLNNTNEGLYRIDENQEPVPGMADGEPEANEEGTEYTIKIKEDAKWSNGEQVTANDFVFAWQRALNPETGSAYGPYMMMGKIKNAEALYNGKAKPEELGVKAKDEKTLVVTLEKPIPFFKSLMAFPTFYPQNQKFVEEQAANFGKKSENLVFNGPFTIQGWEGPADTEWTLEKNSEYWDAKNVSLDKITFNVSKDPQAAANAFEAGEADVTPKLSTPAVIAQYEGDDRLLRWLEPTIFWLKLNQKNEALANVNIRKAIAMAFNKEDLTNEILNNGSIPANYAVPKEFVTNPETGEDFREANGDLLTYNVEEAKKLWAKGLEEIGQKEVKLVYLGGDTETSKTIDSYMKDQLQNNLEGLTIDVQSVPFSVRLDRDKTMDYDIQAAGWGPDYLDPISFSDLWITDGGNNRMAYSNEKYDKLLKDAQTTLANDPAKRFEALQEAEKVVLEEDAGIAPIYQRASNLLINKKVEGFTYHLVGPEYSYKWIKITDAE</sequence>
<evidence type="ECO:0000256" key="1">
    <source>
        <dbReference type="ARBA" id="ARBA00004193"/>
    </source>
</evidence>
<keyword evidence="7" id="KW-0449">Lipoprotein</keyword>
<comment type="similarity">
    <text evidence="2">Belongs to the bacterial solute-binding protein 5 family.</text>
</comment>
<dbReference type="FunFam" id="3.90.76.10:FF:000001">
    <property type="entry name" value="Oligopeptide ABC transporter substrate-binding protein"/>
    <property type="match status" value="1"/>
</dbReference>
<dbReference type="EMBL" id="WKKF01000001">
    <property type="protein sequence ID" value="MRX52737.1"/>
    <property type="molecule type" value="Genomic_DNA"/>
</dbReference>
<organism evidence="10 11">
    <name type="scientific">Metabacillus idriensis</name>
    <dbReference type="NCBI Taxonomy" id="324768"/>
    <lineage>
        <taxon>Bacteria</taxon>
        <taxon>Bacillati</taxon>
        <taxon>Bacillota</taxon>
        <taxon>Bacilli</taxon>
        <taxon>Bacillales</taxon>
        <taxon>Bacillaceae</taxon>
        <taxon>Metabacillus</taxon>
    </lineage>
</organism>
<keyword evidence="4 8" id="KW-0732">Signal</keyword>
<dbReference type="PIRSF" id="PIRSF002741">
    <property type="entry name" value="MppA"/>
    <property type="match status" value="1"/>
</dbReference>
<dbReference type="GO" id="GO:0043190">
    <property type="term" value="C:ATP-binding cassette (ABC) transporter complex"/>
    <property type="evidence" value="ECO:0007669"/>
    <property type="project" value="InterPro"/>
</dbReference>
<dbReference type="InterPro" id="IPR039424">
    <property type="entry name" value="SBP_5"/>
</dbReference>
<keyword evidence="5" id="KW-0653">Protein transport</keyword>
<feature type="domain" description="Solute-binding protein family 5" evidence="9">
    <location>
        <begin position="91"/>
        <end position="481"/>
    </location>
</feature>
<dbReference type="InterPro" id="IPR000914">
    <property type="entry name" value="SBP_5_dom"/>
</dbReference>
<dbReference type="SUPFAM" id="SSF53850">
    <property type="entry name" value="Periplasmic binding protein-like II"/>
    <property type="match status" value="1"/>
</dbReference>
<dbReference type="RefSeq" id="WP_070879187.1">
    <property type="nucleotide sequence ID" value="NZ_CAJFZX010000002.1"/>
</dbReference>
<dbReference type="GO" id="GO:0030288">
    <property type="term" value="C:outer membrane-bounded periplasmic space"/>
    <property type="evidence" value="ECO:0007669"/>
    <property type="project" value="UniProtKB-ARBA"/>
</dbReference>
<dbReference type="InterPro" id="IPR030678">
    <property type="entry name" value="Peptide/Ni-bd"/>
</dbReference>
<proteinExistence type="inferred from homology"/>
<dbReference type="PANTHER" id="PTHR30290:SF10">
    <property type="entry name" value="PERIPLASMIC OLIGOPEPTIDE-BINDING PROTEIN-RELATED"/>
    <property type="match status" value="1"/>
</dbReference>
<dbReference type="Gene3D" id="3.10.105.10">
    <property type="entry name" value="Dipeptide-binding Protein, Domain 3"/>
    <property type="match status" value="1"/>
</dbReference>
<dbReference type="Pfam" id="PF00496">
    <property type="entry name" value="SBP_bac_5"/>
    <property type="match status" value="1"/>
</dbReference>
<evidence type="ECO:0000313" key="10">
    <source>
        <dbReference type="EMBL" id="MRX52737.1"/>
    </source>
</evidence>
<reference evidence="10 11" key="1">
    <citation type="submission" date="2019-11" db="EMBL/GenBank/DDBJ databases">
        <title>Bacillus idriensis genome.</title>
        <authorList>
            <person name="Konopka E.N."/>
            <person name="Newman J.D."/>
        </authorList>
    </citation>
    <scope>NUCLEOTIDE SEQUENCE [LARGE SCALE GENOMIC DNA]</scope>
    <source>
        <strain evidence="10 11">DSM 19097</strain>
    </source>
</reference>
<protein>
    <submittedName>
        <fullName evidence="10">Peptide ABC transporter substrate-binding protein</fullName>
    </submittedName>
</protein>
<dbReference type="Gene3D" id="3.40.190.10">
    <property type="entry name" value="Periplasmic binding protein-like II"/>
    <property type="match status" value="1"/>
</dbReference>
<keyword evidence="6" id="KW-0564">Palmitate</keyword>
<dbReference type="GO" id="GO:0015833">
    <property type="term" value="P:peptide transport"/>
    <property type="evidence" value="ECO:0007669"/>
    <property type="project" value="UniProtKB-KW"/>
</dbReference>
<comment type="caution">
    <text evidence="10">The sequence shown here is derived from an EMBL/GenBank/DDBJ whole genome shotgun (WGS) entry which is preliminary data.</text>
</comment>
<feature type="chain" id="PRO_5038774542" evidence="8">
    <location>
        <begin position="23"/>
        <end position="565"/>
    </location>
</feature>
<gene>
    <name evidence="10" type="ORF">GJU41_02025</name>
</gene>
<dbReference type="InterPro" id="IPR023765">
    <property type="entry name" value="SBP_5_CS"/>
</dbReference>
<evidence type="ECO:0000256" key="5">
    <source>
        <dbReference type="ARBA" id="ARBA00022856"/>
    </source>
</evidence>
<dbReference type="PROSITE" id="PS51257">
    <property type="entry name" value="PROKAR_LIPOPROTEIN"/>
    <property type="match status" value="1"/>
</dbReference>
<name>A0A6I2M5D1_9BACI</name>
<dbReference type="CDD" id="cd08504">
    <property type="entry name" value="PBP2_OppA"/>
    <property type="match status" value="1"/>
</dbReference>
<dbReference type="FunFam" id="3.10.105.10:FF:000001">
    <property type="entry name" value="Oligopeptide ABC transporter, oligopeptide-binding protein"/>
    <property type="match status" value="1"/>
</dbReference>
<evidence type="ECO:0000313" key="11">
    <source>
        <dbReference type="Proteomes" id="UP000441585"/>
    </source>
</evidence>
<evidence type="ECO:0000259" key="9">
    <source>
        <dbReference type="Pfam" id="PF00496"/>
    </source>
</evidence>
<keyword evidence="3" id="KW-0813">Transport</keyword>
<evidence type="ECO:0000256" key="6">
    <source>
        <dbReference type="ARBA" id="ARBA00023139"/>
    </source>
</evidence>
<feature type="signal peptide" evidence="8">
    <location>
        <begin position="1"/>
        <end position="22"/>
    </location>
</feature>
<dbReference type="PANTHER" id="PTHR30290">
    <property type="entry name" value="PERIPLASMIC BINDING COMPONENT OF ABC TRANSPORTER"/>
    <property type="match status" value="1"/>
</dbReference>
<dbReference type="Proteomes" id="UP000441585">
    <property type="component" value="Unassembled WGS sequence"/>
</dbReference>
<evidence type="ECO:0000256" key="2">
    <source>
        <dbReference type="ARBA" id="ARBA00005695"/>
    </source>
</evidence>
<evidence type="ECO:0000256" key="3">
    <source>
        <dbReference type="ARBA" id="ARBA00022448"/>
    </source>
</evidence>
<dbReference type="AlphaFoldDB" id="A0A6I2M5D1"/>
<dbReference type="Gene3D" id="3.90.76.10">
    <property type="entry name" value="Dipeptide-binding Protein, Domain 1"/>
    <property type="match status" value="1"/>
</dbReference>